<evidence type="ECO:0000313" key="2">
    <source>
        <dbReference type="EMBL" id="PDH34576.1"/>
    </source>
</evidence>
<proteinExistence type="predicted"/>
<reference evidence="2 3" key="1">
    <citation type="submission" date="2017-08" db="EMBL/GenBank/DDBJ databases">
        <title>Fine stratification of microbial communities through a metagenomic profile of the photic zone.</title>
        <authorList>
            <person name="Haro-Moreno J.M."/>
            <person name="Lopez-Perez M."/>
            <person name="De La Torre J."/>
            <person name="Picazo A."/>
            <person name="Camacho A."/>
            <person name="Rodriguez-Valera F."/>
        </authorList>
    </citation>
    <scope>NUCLEOTIDE SEQUENCE [LARGE SCALE GENOMIC DNA]</scope>
    <source>
        <strain evidence="2">MED-G28</strain>
    </source>
</reference>
<protein>
    <submittedName>
        <fullName evidence="2">Uncharacterized protein</fullName>
    </submittedName>
</protein>
<dbReference type="EMBL" id="NTJZ01000003">
    <property type="protein sequence ID" value="PDH34576.1"/>
    <property type="molecule type" value="Genomic_DNA"/>
</dbReference>
<feature type="chain" id="PRO_5013105614" evidence="1">
    <location>
        <begin position="30"/>
        <end position="78"/>
    </location>
</feature>
<dbReference type="AlphaFoldDB" id="A0A2A5WEL6"/>
<evidence type="ECO:0000313" key="3">
    <source>
        <dbReference type="Proteomes" id="UP000219329"/>
    </source>
</evidence>
<feature type="signal peptide" evidence="1">
    <location>
        <begin position="1"/>
        <end position="29"/>
    </location>
</feature>
<keyword evidence="1" id="KW-0732">Signal</keyword>
<sequence length="78" mass="8850">MHLFRHRIVRLSKILLALTFLNAIQLSNAQDYDWASDFSVGSSIIDISAQDQNGMVQTFDGLVGEKGLLFMLSRSFDW</sequence>
<comment type="caution">
    <text evidence="2">The sequence shown here is derived from an EMBL/GenBank/DDBJ whole genome shotgun (WGS) entry which is preliminary data.</text>
</comment>
<accession>A0A2A5WEL6</accession>
<evidence type="ECO:0000256" key="1">
    <source>
        <dbReference type="SAM" id="SignalP"/>
    </source>
</evidence>
<name>A0A2A5WEL6_9GAMM</name>
<gene>
    <name evidence="2" type="ORF">CNF02_04240</name>
</gene>
<dbReference type="Proteomes" id="UP000219329">
    <property type="component" value="Unassembled WGS sequence"/>
</dbReference>
<organism evidence="2 3">
    <name type="scientific">OM182 bacterium MED-G28</name>
    <dbReference type="NCBI Taxonomy" id="1986256"/>
    <lineage>
        <taxon>Bacteria</taxon>
        <taxon>Pseudomonadati</taxon>
        <taxon>Pseudomonadota</taxon>
        <taxon>Gammaproteobacteria</taxon>
        <taxon>OMG group</taxon>
        <taxon>OM182 clade</taxon>
    </lineage>
</organism>